<evidence type="ECO:0000256" key="3">
    <source>
        <dbReference type="SAM" id="MobiDB-lite"/>
    </source>
</evidence>
<protein>
    <recommendedName>
        <fullName evidence="10">RND transporter</fullName>
    </recommendedName>
</protein>
<proteinExistence type="predicted"/>
<evidence type="ECO:0000256" key="1">
    <source>
        <dbReference type="ARBA" id="ARBA00004196"/>
    </source>
</evidence>
<dbReference type="GO" id="GO:0030313">
    <property type="term" value="C:cell envelope"/>
    <property type="evidence" value="ECO:0007669"/>
    <property type="project" value="UniProtKB-SubCell"/>
</dbReference>
<dbReference type="Proteomes" id="UP000034166">
    <property type="component" value="Unassembled WGS sequence"/>
</dbReference>
<evidence type="ECO:0000259" key="7">
    <source>
        <dbReference type="Pfam" id="PF25990"/>
    </source>
</evidence>
<comment type="caution">
    <text evidence="8">The sequence shown here is derived from an EMBL/GenBank/DDBJ whole genome shotgun (WGS) entry which is preliminary data.</text>
</comment>
<dbReference type="Pfam" id="PF25984">
    <property type="entry name" value="BSH_YknX"/>
    <property type="match status" value="1"/>
</dbReference>
<dbReference type="PANTHER" id="PTHR32347:SF14">
    <property type="entry name" value="EFFLUX SYSTEM COMPONENT YKNX-RELATED"/>
    <property type="match status" value="1"/>
</dbReference>
<dbReference type="Pfam" id="PF25967">
    <property type="entry name" value="RND-MFP_C"/>
    <property type="match status" value="1"/>
</dbReference>
<evidence type="ECO:0000259" key="6">
    <source>
        <dbReference type="Pfam" id="PF25984"/>
    </source>
</evidence>
<feature type="compositionally biased region" description="Acidic residues" evidence="3">
    <location>
        <begin position="300"/>
        <end position="366"/>
    </location>
</feature>
<dbReference type="Gene3D" id="2.40.420.20">
    <property type="match status" value="1"/>
</dbReference>
<evidence type="ECO:0000259" key="5">
    <source>
        <dbReference type="Pfam" id="PF25967"/>
    </source>
</evidence>
<accession>A0A0M2SXI5</accession>
<dbReference type="PANTHER" id="PTHR32347">
    <property type="entry name" value="EFFLUX SYSTEM COMPONENT YKNX-RELATED"/>
    <property type="match status" value="1"/>
</dbReference>
<evidence type="ECO:0000313" key="8">
    <source>
        <dbReference type="EMBL" id="KKK38873.1"/>
    </source>
</evidence>
<dbReference type="EMBL" id="LAYY01000005">
    <property type="protein sequence ID" value="KKK38873.1"/>
    <property type="molecule type" value="Genomic_DNA"/>
</dbReference>
<feature type="chain" id="PRO_5038987957" description="RND transporter" evidence="4">
    <location>
        <begin position="25"/>
        <end position="502"/>
    </location>
</feature>
<organism evidence="8 9">
    <name type="scientific">Mesobacillus campisalis</name>
    <dbReference type="NCBI Taxonomy" id="1408103"/>
    <lineage>
        <taxon>Bacteria</taxon>
        <taxon>Bacillati</taxon>
        <taxon>Bacillota</taxon>
        <taxon>Bacilli</taxon>
        <taxon>Bacillales</taxon>
        <taxon>Bacillaceae</taxon>
        <taxon>Mesobacillus</taxon>
    </lineage>
</organism>
<keyword evidence="9" id="KW-1185">Reference proteome</keyword>
<gene>
    <name evidence="8" type="ORF">WQ57_05855</name>
</gene>
<dbReference type="AlphaFoldDB" id="A0A0M2SXI5"/>
<keyword evidence="4" id="KW-0732">Signal</keyword>
<dbReference type="InterPro" id="IPR050465">
    <property type="entry name" value="UPF0194_transport"/>
</dbReference>
<evidence type="ECO:0000256" key="4">
    <source>
        <dbReference type="SAM" id="SignalP"/>
    </source>
</evidence>
<dbReference type="InterPro" id="IPR058639">
    <property type="entry name" value="BSH_YknX-like"/>
</dbReference>
<keyword evidence="2" id="KW-0175">Coiled coil</keyword>
<comment type="subcellular location">
    <subcellularLocation>
        <location evidence="1">Cell envelope</location>
    </subcellularLocation>
</comment>
<dbReference type="InterPro" id="IPR058636">
    <property type="entry name" value="Beta-barrel_YknX"/>
</dbReference>
<dbReference type="OrthoDB" id="2446145at2"/>
<sequence>MKPKKKTAIIAGSTLLFLSVNVFLTLDKDSPVNRTSFITNWTQAATENLTKTFETEGVVVPAEEHPVYYNPEQGGFKGFLVKKGDAVTEGTPLYEYTSERIDADSDRLQSEKLQLDRELALIDEQIQQLKYLKSVSASATGSSVPVSGSTTSGASGTLVEVTIEKEIYDKERERTQVLQEIGEYEDRISTLNETSQLDVGSAVSGFVKDIDYKLGNPVMTIISDTPKVKGTVTEHDLTQLQSGMRAYITSNLLKDKLEGTLTSVSSYPESDPHVKKESVFPFEIEINPDALLMEDDGEVIGEGQTDETGTDGESSSETDDNSFETDLETTDDDLETTDDAELETTDDTDLETIEGTDLETTEDTENNGDTNTDSNDASYQLNSADAQVVLGSHVQVTVVTDEVTNAVTASTEELAGSHVYVITPGGKIERRSITKGLEVGSRVHIQEGLNPGELVVANPDQVARNKHRFVTPLKSRNLNLAAFKSEKPVDVLKFIGVGFSKR</sequence>
<evidence type="ECO:0008006" key="10">
    <source>
        <dbReference type="Google" id="ProtNLM"/>
    </source>
</evidence>
<dbReference type="InterPro" id="IPR058627">
    <property type="entry name" value="MdtA-like_C"/>
</dbReference>
<feature type="domain" description="YknX-like beta-barrel" evidence="7">
    <location>
        <begin position="227"/>
        <end position="289"/>
    </location>
</feature>
<evidence type="ECO:0000256" key="2">
    <source>
        <dbReference type="ARBA" id="ARBA00023054"/>
    </source>
</evidence>
<reference evidence="8 9" key="1">
    <citation type="submission" date="2015-04" db="EMBL/GenBank/DDBJ databases">
        <title>Taxonomic description and genome sequence of Bacillus campisalis sp. nov., a novel member of the genus Bacillus isolated from solar saltern.</title>
        <authorList>
            <person name="Mathan Kumar R."/>
            <person name="Kaur G."/>
            <person name="Kumar A."/>
            <person name="Singh N.K."/>
            <person name="Kaur N."/>
            <person name="Kumar N."/>
            <person name="Mayilraj S."/>
        </authorList>
    </citation>
    <scope>NUCLEOTIDE SEQUENCE [LARGE SCALE GENOMIC DNA]</scope>
    <source>
        <strain evidence="8 9">SA2-6</strain>
    </source>
</reference>
<feature type="domain" description="Multidrug resistance protein MdtA-like C-terminal permuted SH3" evidence="5">
    <location>
        <begin position="411"/>
        <end position="456"/>
    </location>
</feature>
<dbReference type="Pfam" id="PF25990">
    <property type="entry name" value="Beta-barrel_YknX"/>
    <property type="match status" value="1"/>
</dbReference>
<feature type="domain" description="YknX-like barrel-sandwich hybrid" evidence="6">
    <location>
        <begin position="67"/>
        <end position="213"/>
    </location>
</feature>
<dbReference type="PATRIC" id="fig|1408103.3.peg.1316"/>
<feature type="region of interest" description="Disordered" evidence="3">
    <location>
        <begin position="300"/>
        <end position="378"/>
    </location>
</feature>
<dbReference type="RefSeq" id="WP_046522807.1">
    <property type="nucleotide sequence ID" value="NZ_LAYY01000005.1"/>
</dbReference>
<name>A0A0M2SXI5_9BACI</name>
<evidence type="ECO:0000313" key="9">
    <source>
        <dbReference type="Proteomes" id="UP000034166"/>
    </source>
</evidence>
<feature type="signal peptide" evidence="4">
    <location>
        <begin position="1"/>
        <end position="24"/>
    </location>
</feature>